<reference evidence="1 2" key="1">
    <citation type="submission" date="2018-11" db="EMBL/GenBank/DDBJ databases">
        <authorList>
            <consortium name="Pathogen Informatics"/>
        </authorList>
    </citation>
    <scope>NUCLEOTIDE SEQUENCE [LARGE SCALE GENOMIC DNA]</scope>
</reference>
<evidence type="ECO:0000313" key="2">
    <source>
        <dbReference type="Proteomes" id="UP000271889"/>
    </source>
</evidence>
<sequence length="122" mass="14519">MSTFRTDYRVEFWRPIKAGDKISELREFYIGQAVDIDFFNWKEEGVISRAGLTTQSSGTLHISITNIVQRRDYMTRETLNQMKYGAMFGRMGMRSDLYWRIMKVLMEFEEAKRQLLNVRGTR</sequence>
<organism evidence="1 2">
    <name type="scientific">Cylicostephanus goldi</name>
    <name type="common">Nematode worm</name>
    <dbReference type="NCBI Taxonomy" id="71465"/>
    <lineage>
        <taxon>Eukaryota</taxon>
        <taxon>Metazoa</taxon>
        <taxon>Ecdysozoa</taxon>
        <taxon>Nematoda</taxon>
        <taxon>Chromadorea</taxon>
        <taxon>Rhabditida</taxon>
        <taxon>Rhabditina</taxon>
        <taxon>Rhabditomorpha</taxon>
        <taxon>Strongyloidea</taxon>
        <taxon>Strongylidae</taxon>
        <taxon>Cylicostephanus</taxon>
    </lineage>
</organism>
<dbReference type="OrthoDB" id="10263520at2759"/>
<keyword evidence="2" id="KW-1185">Reference proteome</keyword>
<evidence type="ECO:0000313" key="1">
    <source>
        <dbReference type="EMBL" id="VDN26585.1"/>
    </source>
</evidence>
<dbReference type="EMBL" id="UYRV01111215">
    <property type="protein sequence ID" value="VDN26585.1"/>
    <property type="molecule type" value="Genomic_DNA"/>
</dbReference>
<proteinExistence type="predicted"/>
<dbReference type="AlphaFoldDB" id="A0A3P7MAP7"/>
<dbReference type="Proteomes" id="UP000271889">
    <property type="component" value="Unassembled WGS sequence"/>
</dbReference>
<name>A0A3P7MAP7_CYLGO</name>
<protein>
    <submittedName>
        <fullName evidence="1">Uncharacterized protein</fullName>
    </submittedName>
</protein>
<gene>
    <name evidence="1" type="ORF">CGOC_LOCUS10433</name>
</gene>
<accession>A0A3P7MAP7</accession>